<keyword evidence="1" id="KW-0472">Membrane</keyword>
<feature type="transmembrane region" description="Helical" evidence="1">
    <location>
        <begin position="136"/>
        <end position="158"/>
    </location>
</feature>
<feature type="transmembrane region" description="Helical" evidence="1">
    <location>
        <begin position="20"/>
        <end position="36"/>
    </location>
</feature>
<protein>
    <recommendedName>
        <fullName evidence="4">HupE/UreJ family protein</fullName>
    </recommendedName>
</protein>
<dbReference type="AlphaFoldDB" id="A0A425Y222"/>
<accession>A0A425Y222</accession>
<dbReference type="Proteomes" id="UP000285794">
    <property type="component" value="Unassembled WGS sequence"/>
</dbReference>
<keyword evidence="1" id="KW-1133">Transmembrane helix</keyword>
<gene>
    <name evidence="2" type="ORF">DWB61_08640</name>
</gene>
<feature type="transmembrane region" description="Helical" evidence="1">
    <location>
        <begin position="71"/>
        <end position="89"/>
    </location>
</feature>
<organism evidence="2 3">
    <name type="scientific">Ancylomarina euxinus</name>
    <dbReference type="NCBI Taxonomy" id="2283627"/>
    <lineage>
        <taxon>Bacteria</taxon>
        <taxon>Pseudomonadati</taxon>
        <taxon>Bacteroidota</taxon>
        <taxon>Bacteroidia</taxon>
        <taxon>Marinilabiliales</taxon>
        <taxon>Marinifilaceae</taxon>
        <taxon>Ancylomarina</taxon>
    </lineage>
</organism>
<feature type="transmembrane region" description="Helical" evidence="1">
    <location>
        <begin position="43"/>
        <end position="65"/>
    </location>
</feature>
<feature type="transmembrane region" description="Helical" evidence="1">
    <location>
        <begin position="96"/>
        <end position="116"/>
    </location>
</feature>
<evidence type="ECO:0000256" key="1">
    <source>
        <dbReference type="SAM" id="Phobius"/>
    </source>
</evidence>
<reference evidence="2 3" key="1">
    <citation type="submission" date="2018-07" db="EMBL/GenBank/DDBJ databases">
        <title>Draft genome sequence of Ancylomarina sp. M1P.</title>
        <authorList>
            <person name="Yadav S."/>
            <person name="Villanueva L."/>
            <person name="Damste J.S.S."/>
        </authorList>
    </citation>
    <scope>NUCLEOTIDE SEQUENCE [LARGE SCALE GENOMIC DNA]</scope>
    <source>
        <strain evidence="2 3">M1P</strain>
    </source>
</reference>
<comment type="caution">
    <text evidence="2">The sequence shown here is derived from an EMBL/GenBank/DDBJ whole genome shotgun (WGS) entry which is preliminary data.</text>
</comment>
<sequence>MDQLIYSFEIALKHLCRVSAIHQILFLIIIGAFFSFKDWKTYLLILLALCSGSLVGLSLAIFKAVSLTKTTIHLLAIICLVIVSLNAIFSNRISTLHYNIFVLIGIMQGFILSLHYKAALGTSVKFMAYLGYNLGSSTGFLIVSFLSLLICTLMLTFFKTDKHKISLVLAGLGLGVALMMYF</sequence>
<name>A0A425Y222_9BACT</name>
<dbReference type="OrthoDB" id="9808870at2"/>
<evidence type="ECO:0000313" key="2">
    <source>
        <dbReference type="EMBL" id="RRG21813.1"/>
    </source>
</evidence>
<feature type="transmembrane region" description="Helical" evidence="1">
    <location>
        <begin position="165"/>
        <end position="181"/>
    </location>
</feature>
<keyword evidence="3" id="KW-1185">Reference proteome</keyword>
<evidence type="ECO:0008006" key="4">
    <source>
        <dbReference type="Google" id="ProtNLM"/>
    </source>
</evidence>
<keyword evidence="1" id="KW-0812">Transmembrane</keyword>
<proteinExistence type="predicted"/>
<dbReference type="EMBL" id="QQWG01000007">
    <property type="protein sequence ID" value="RRG21813.1"/>
    <property type="molecule type" value="Genomic_DNA"/>
</dbReference>
<evidence type="ECO:0000313" key="3">
    <source>
        <dbReference type="Proteomes" id="UP000285794"/>
    </source>
</evidence>
<dbReference type="RefSeq" id="WP_125030497.1">
    <property type="nucleotide sequence ID" value="NZ_JAPXVP010000007.1"/>
</dbReference>